<dbReference type="Pfam" id="PF09587">
    <property type="entry name" value="PGA_cap"/>
    <property type="match status" value="1"/>
</dbReference>
<accession>A0AAX3N533</accession>
<dbReference type="PANTHER" id="PTHR33393">
    <property type="entry name" value="POLYGLUTAMINE SYNTHESIS ACCESSORY PROTEIN RV0574C-RELATED"/>
    <property type="match status" value="1"/>
</dbReference>
<evidence type="ECO:0000259" key="4">
    <source>
        <dbReference type="SMART" id="SM00854"/>
    </source>
</evidence>
<dbReference type="RefSeq" id="WP_047909870.1">
    <property type="nucleotide sequence ID" value="NZ_CP118101.1"/>
</dbReference>
<keyword evidence="3" id="KW-0472">Membrane</keyword>
<evidence type="ECO:0000256" key="3">
    <source>
        <dbReference type="SAM" id="Phobius"/>
    </source>
</evidence>
<dbReference type="InterPro" id="IPR029052">
    <property type="entry name" value="Metallo-depent_PP-like"/>
</dbReference>
<dbReference type="EMBL" id="CP118108">
    <property type="protein sequence ID" value="WDI04006.1"/>
    <property type="molecule type" value="Genomic_DNA"/>
</dbReference>
<evidence type="ECO:0000313" key="8">
    <source>
        <dbReference type="Proteomes" id="UP001221519"/>
    </source>
</evidence>
<evidence type="ECO:0000256" key="2">
    <source>
        <dbReference type="SAM" id="MobiDB-lite"/>
    </source>
</evidence>
<protein>
    <submittedName>
        <fullName evidence="5">CapA family protein</fullName>
    </submittedName>
</protein>
<comment type="similarity">
    <text evidence="1">Belongs to the CapA family.</text>
</comment>
<dbReference type="Proteomes" id="UP001220962">
    <property type="component" value="Chromosome"/>
</dbReference>
<dbReference type="SMART" id="SM00854">
    <property type="entry name" value="PGA_cap"/>
    <property type="match status" value="1"/>
</dbReference>
<feature type="domain" description="Capsule synthesis protein CapA" evidence="4">
    <location>
        <begin position="149"/>
        <end position="389"/>
    </location>
</feature>
<feature type="compositionally biased region" description="Low complexity" evidence="2">
    <location>
        <begin position="109"/>
        <end position="119"/>
    </location>
</feature>
<evidence type="ECO:0000313" key="5">
    <source>
        <dbReference type="EMBL" id="WDH84323.1"/>
    </source>
</evidence>
<keyword evidence="3" id="KW-1133">Transmembrane helix</keyword>
<dbReference type="AlphaFoldDB" id="A0AAX3N533"/>
<keyword evidence="3" id="KW-0812">Transmembrane</keyword>
<dbReference type="EMBL" id="CP118101">
    <property type="protein sequence ID" value="WDH84323.1"/>
    <property type="molecule type" value="Genomic_DNA"/>
</dbReference>
<feature type="region of interest" description="Disordered" evidence="2">
    <location>
        <begin position="53"/>
        <end position="145"/>
    </location>
</feature>
<feature type="compositionally biased region" description="Acidic residues" evidence="2">
    <location>
        <begin position="89"/>
        <end position="105"/>
    </location>
</feature>
<dbReference type="PANTHER" id="PTHR33393:SF13">
    <property type="entry name" value="PGA BIOSYNTHESIS PROTEIN CAPA"/>
    <property type="match status" value="1"/>
</dbReference>
<dbReference type="SUPFAM" id="SSF56300">
    <property type="entry name" value="Metallo-dependent phosphatases"/>
    <property type="match status" value="1"/>
</dbReference>
<reference evidence="5 8" key="1">
    <citation type="submission" date="2023-02" db="EMBL/GenBank/DDBJ databases">
        <title>Pathogen: clinical or host-associated sample.</title>
        <authorList>
            <person name="Hergert J."/>
            <person name="Casey R."/>
            <person name="Wagner J."/>
            <person name="Young E.L."/>
            <person name="Oakeson K.F."/>
        </authorList>
    </citation>
    <scope>NUCLEOTIDE SEQUENCE</scope>
    <source>
        <strain evidence="6 8">2022CK-00829</strain>
        <strain evidence="5">2022CK-00830</strain>
    </source>
</reference>
<dbReference type="InterPro" id="IPR052169">
    <property type="entry name" value="CW_Biosynth-Accessory"/>
</dbReference>
<organism evidence="5 7">
    <name type="scientific">Paenibacillus urinalis</name>
    <dbReference type="NCBI Taxonomy" id="521520"/>
    <lineage>
        <taxon>Bacteria</taxon>
        <taxon>Bacillati</taxon>
        <taxon>Bacillota</taxon>
        <taxon>Bacilli</taxon>
        <taxon>Bacillales</taxon>
        <taxon>Paenibacillaceae</taxon>
        <taxon>Paenibacillus</taxon>
    </lineage>
</organism>
<sequence length="459" mass="50184">MLPSRSEKHSAAKKEKQRRRSKMWVTLNVVLILCIAGIIIYFNSVGGLTGPAEAPDVSLSSSEENQDEQESNETGNTAEVYNRERDSSESEEDNSNPSSTEDEDQNPNQASEDTTSSASEEAEEQPDPKNGEGNSADKSAEPADGERVVMSFAGDVQFSGKVEELLEREGFDYPYRHLGTLFQNDDLTFINLETPVTTGGEAALGKSYVYKSSPKALEAMTEAGVDIVNLANNHILDQGQAGLEDTLQYLRDYQIKYVGAGLDRKNAYAPVYYEIKGMRIALLGFTRVIPEASWRAESGKPGVADAYDSTDAVKAIGQARKEADLVVVMSHWGEERQTMANDLQTQLGREFVDAGADLVIGGHPHVLQGLESYKGKWIAYSTGNFIFSRSTNEETWRTAVFQASCQKNGDCTMKAIPYHAELGQPVPMENKEGAALMKELELRSFDVKVGADGSISAAD</sequence>
<proteinExistence type="inferred from homology"/>
<feature type="transmembrane region" description="Helical" evidence="3">
    <location>
        <begin position="21"/>
        <end position="42"/>
    </location>
</feature>
<dbReference type="CDD" id="cd07381">
    <property type="entry name" value="MPP_CapA"/>
    <property type="match status" value="1"/>
</dbReference>
<evidence type="ECO:0000313" key="6">
    <source>
        <dbReference type="EMBL" id="WDI04006.1"/>
    </source>
</evidence>
<dbReference type="Gene3D" id="3.60.21.10">
    <property type="match status" value="1"/>
</dbReference>
<dbReference type="InterPro" id="IPR019079">
    <property type="entry name" value="Capsule_synth_CapA"/>
</dbReference>
<evidence type="ECO:0000313" key="7">
    <source>
        <dbReference type="Proteomes" id="UP001220962"/>
    </source>
</evidence>
<dbReference type="Proteomes" id="UP001221519">
    <property type="component" value="Chromosome"/>
</dbReference>
<gene>
    <name evidence="5" type="ORF">PUW23_08980</name>
    <name evidence="6" type="ORF">PUW25_08675</name>
</gene>
<keyword evidence="8" id="KW-1185">Reference proteome</keyword>
<evidence type="ECO:0000256" key="1">
    <source>
        <dbReference type="ARBA" id="ARBA00005662"/>
    </source>
</evidence>
<name>A0AAX3N533_9BACL</name>